<dbReference type="PRINTS" id="PR01415">
    <property type="entry name" value="ANKYRIN"/>
</dbReference>
<dbReference type="PROSITE" id="PS50088">
    <property type="entry name" value="ANK_REPEAT"/>
    <property type="match status" value="2"/>
</dbReference>
<feature type="repeat" description="ANK" evidence="3">
    <location>
        <begin position="121"/>
        <end position="153"/>
    </location>
</feature>
<dbReference type="PANTHER" id="PTHR24171:SF9">
    <property type="entry name" value="ANKYRIN REPEAT DOMAIN-CONTAINING PROTEIN 39"/>
    <property type="match status" value="1"/>
</dbReference>
<evidence type="ECO:0000256" key="3">
    <source>
        <dbReference type="PROSITE-ProRule" id="PRU00023"/>
    </source>
</evidence>
<keyword evidence="5" id="KW-1185">Reference proteome</keyword>
<evidence type="ECO:0000313" key="4">
    <source>
        <dbReference type="EMBL" id="CAE8632499.1"/>
    </source>
</evidence>
<dbReference type="AlphaFoldDB" id="A0A813H4F1"/>
<evidence type="ECO:0000313" key="5">
    <source>
        <dbReference type="Proteomes" id="UP000654075"/>
    </source>
</evidence>
<dbReference type="PROSITE" id="PS50297">
    <property type="entry name" value="ANK_REP_REGION"/>
    <property type="match status" value="2"/>
</dbReference>
<protein>
    <submittedName>
        <fullName evidence="4">Uncharacterized protein</fullName>
    </submittedName>
</protein>
<name>A0A813H4F1_POLGL</name>
<reference evidence="4" key="1">
    <citation type="submission" date="2021-02" db="EMBL/GenBank/DDBJ databases">
        <authorList>
            <person name="Dougan E. K."/>
            <person name="Rhodes N."/>
            <person name="Thang M."/>
            <person name="Chan C."/>
        </authorList>
    </citation>
    <scope>NUCLEOTIDE SEQUENCE</scope>
</reference>
<dbReference type="OrthoDB" id="432205at2759"/>
<feature type="repeat" description="ANK" evidence="3">
    <location>
        <begin position="156"/>
        <end position="188"/>
    </location>
</feature>
<evidence type="ECO:0000256" key="2">
    <source>
        <dbReference type="ARBA" id="ARBA00023043"/>
    </source>
</evidence>
<comment type="caution">
    <text evidence="4">The sequence shown here is derived from an EMBL/GenBank/DDBJ whole genome shotgun (WGS) entry which is preliminary data.</text>
</comment>
<dbReference type="InterPro" id="IPR002110">
    <property type="entry name" value="Ankyrin_rpt"/>
</dbReference>
<keyword evidence="2 3" id="KW-0040">ANK repeat</keyword>
<dbReference type="Proteomes" id="UP000654075">
    <property type="component" value="Unassembled WGS sequence"/>
</dbReference>
<dbReference type="EMBL" id="CAJNNV010030422">
    <property type="protein sequence ID" value="CAE8632499.1"/>
    <property type="molecule type" value="Genomic_DNA"/>
</dbReference>
<dbReference type="Gene3D" id="1.25.40.20">
    <property type="entry name" value="Ankyrin repeat-containing domain"/>
    <property type="match status" value="1"/>
</dbReference>
<proteinExistence type="predicted"/>
<dbReference type="SMART" id="SM00248">
    <property type="entry name" value="ANK"/>
    <property type="match status" value="4"/>
</dbReference>
<dbReference type="Pfam" id="PF12796">
    <property type="entry name" value="Ank_2"/>
    <property type="match status" value="1"/>
</dbReference>
<keyword evidence="1" id="KW-0677">Repeat</keyword>
<organism evidence="4 5">
    <name type="scientific">Polarella glacialis</name>
    <name type="common">Dinoflagellate</name>
    <dbReference type="NCBI Taxonomy" id="89957"/>
    <lineage>
        <taxon>Eukaryota</taxon>
        <taxon>Sar</taxon>
        <taxon>Alveolata</taxon>
        <taxon>Dinophyceae</taxon>
        <taxon>Suessiales</taxon>
        <taxon>Suessiaceae</taxon>
        <taxon>Polarella</taxon>
    </lineage>
</organism>
<dbReference type="PANTHER" id="PTHR24171">
    <property type="entry name" value="ANKYRIN REPEAT DOMAIN-CONTAINING PROTEIN 39-RELATED"/>
    <property type="match status" value="1"/>
</dbReference>
<gene>
    <name evidence="4" type="ORF">PGLA1383_LOCUS48448</name>
</gene>
<dbReference type="SUPFAM" id="SSF48403">
    <property type="entry name" value="Ankyrin repeat"/>
    <property type="match status" value="1"/>
</dbReference>
<evidence type="ECO:0000256" key="1">
    <source>
        <dbReference type="ARBA" id="ARBA00022737"/>
    </source>
</evidence>
<sequence>MSFAHFSPSVCSPRRAMCSEAPACYSEQWLSAAAPRVKQPPGLEEPMFVNLPTFFADCEWMQDEVALVQTQKEEKKCKEQARIPSLDCQVPELVRCAGRGDLAGVRQLLDSGMDANIQDDLGVTALHCAAKKGHGEMVRLLLERRAEVDARAMNWKGETPVHYACKYGHTRVLGLLLRFGANPAIRTQEGRTPLDYASEKEHLGCMELLMHSALSSCLTEIPFTMSL</sequence>
<accession>A0A813H4F1</accession>
<dbReference type="Pfam" id="PF00023">
    <property type="entry name" value="Ank"/>
    <property type="match status" value="1"/>
</dbReference>
<dbReference type="InterPro" id="IPR036770">
    <property type="entry name" value="Ankyrin_rpt-contain_sf"/>
</dbReference>